<organism evidence="1 2">
    <name type="scientific">Durusdinium trenchii</name>
    <dbReference type="NCBI Taxonomy" id="1381693"/>
    <lineage>
        <taxon>Eukaryota</taxon>
        <taxon>Sar</taxon>
        <taxon>Alveolata</taxon>
        <taxon>Dinophyceae</taxon>
        <taxon>Suessiales</taxon>
        <taxon>Symbiodiniaceae</taxon>
        <taxon>Durusdinium</taxon>
    </lineage>
</organism>
<reference evidence="1 2" key="1">
    <citation type="submission" date="2024-02" db="EMBL/GenBank/DDBJ databases">
        <authorList>
            <person name="Chen Y."/>
            <person name="Shah S."/>
            <person name="Dougan E. K."/>
            <person name="Thang M."/>
            <person name="Chan C."/>
        </authorList>
    </citation>
    <scope>NUCLEOTIDE SEQUENCE [LARGE SCALE GENOMIC DNA]</scope>
</reference>
<accession>A0ABP0SEJ5</accession>
<evidence type="ECO:0000313" key="2">
    <source>
        <dbReference type="Proteomes" id="UP001642464"/>
    </source>
</evidence>
<keyword evidence="2" id="KW-1185">Reference proteome</keyword>
<protein>
    <submittedName>
        <fullName evidence="1">Mitogen-activated protein kinase kinase kinase 3</fullName>
    </submittedName>
</protein>
<name>A0ABP0SEJ5_9DINO</name>
<proteinExistence type="predicted"/>
<keyword evidence="1" id="KW-0808">Transferase</keyword>
<comment type="caution">
    <text evidence="1">The sequence shown here is derived from an EMBL/GenBank/DDBJ whole genome shotgun (WGS) entry which is preliminary data.</text>
</comment>
<sequence>MGQRGTQAGAADPYNTMRILAVSWLDTEESDGNLRRRPTFGTRRPSTREIYRTARQHWPITEGLACAGMTTILRIDALKELTAQEIFENQSQGRLQYVIVRNGGKDGQVKSYPPASGKPQELEGSVPLEIEGLKEAVWRHSPYSWGSIPGSFYKAASMKTKSLPGYATAFSKPFMAFVK</sequence>
<gene>
    <name evidence="1" type="ORF">SCF082_LOCUS51442</name>
</gene>
<evidence type="ECO:0000313" key="1">
    <source>
        <dbReference type="EMBL" id="CAK9110773.1"/>
    </source>
</evidence>
<dbReference type="GO" id="GO:0016301">
    <property type="term" value="F:kinase activity"/>
    <property type="evidence" value="ECO:0007669"/>
    <property type="project" value="UniProtKB-KW"/>
</dbReference>
<dbReference type="EMBL" id="CAXAMM010043574">
    <property type="protein sequence ID" value="CAK9110773.1"/>
    <property type="molecule type" value="Genomic_DNA"/>
</dbReference>
<dbReference type="Proteomes" id="UP001642464">
    <property type="component" value="Unassembled WGS sequence"/>
</dbReference>
<keyword evidence="1" id="KW-0418">Kinase</keyword>